<dbReference type="SUPFAM" id="SSF53335">
    <property type="entry name" value="S-adenosyl-L-methionine-dependent methyltransferases"/>
    <property type="match status" value="1"/>
</dbReference>
<name>S2EL05_9ARCH</name>
<dbReference type="GO" id="GO:0032259">
    <property type="term" value="P:methylation"/>
    <property type="evidence" value="ECO:0007669"/>
    <property type="project" value="UniProtKB-KW"/>
</dbReference>
<proteinExistence type="predicted"/>
<dbReference type="AlphaFoldDB" id="S2EL05"/>
<dbReference type="GO" id="GO:0008168">
    <property type="term" value="F:methyltransferase activity"/>
    <property type="evidence" value="ECO:0007669"/>
    <property type="project" value="UniProtKB-KW"/>
</dbReference>
<keyword evidence="1" id="KW-0808">Transferase</keyword>
<reference evidence="1 2" key="1">
    <citation type="journal article" date="2012" name="J. Bacteriol.">
        <title>Genome Sequence of "Candidatus Nitrosoarchaeum limnia" BG20, a Low-Salinity Ammonia-Oxidizing Archaeon from the San Francisco Bay Estuary.</title>
        <authorList>
            <person name="Mosier A.C."/>
            <person name="Allen E.E."/>
            <person name="Kim M."/>
            <person name="Ferriera S."/>
            <person name="Francis C.A."/>
        </authorList>
    </citation>
    <scope>NUCLEOTIDE SEQUENCE [LARGE SCALE GENOMIC DNA]</scope>
    <source>
        <strain evidence="1 2">BG20</strain>
    </source>
</reference>
<dbReference type="Pfam" id="PF13489">
    <property type="entry name" value="Methyltransf_23"/>
    <property type="match status" value="1"/>
</dbReference>
<comment type="caution">
    <text evidence="1">The sequence shown here is derived from an EMBL/GenBank/DDBJ whole genome shotgun (WGS) entry which is preliminary data.</text>
</comment>
<evidence type="ECO:0000313" key="2">
    <source>
        <dbReference type="Proteomes" id="UP000014065"/>
    </source>
</evidence>
<protein>
    <submittedName>
        <fullName evidence="1">Methyltransferase domain protein</fullName>
    </submittedName>
</protein>
<dbReference type="PANTHER" id="PTHR43861">
    <property type="entry name" value="TRANS-ACONITATE 2-METHYLTRANSFERASE-RELATED"/>
    <property type="match status" value="1"/>
</dbReference>
<dbReference type="CDD" id="cd02440">
    <property type="entry name" value="AdoMet_MTases"/>
    <property type="match status" value="1"/>
</dbReference>
<organism evidence="1 2">
    <name type="scientific">Candidatus Nitrosarchaeum limnium BG20</name>
    <dbReference type="NCBI Taxonomy" id="859192"/>
    <lineage>
        <taxon>Archaea</taxon>
        <taxon>Nitrososphaerota</taxon>
        <taxon>Nitrososphaeria</taxon>
        <taxon>Nitrosopumilales</taxon>
        <taxon>Nitrosopumilaceae</taxon>
        <taxon>Nitrosarchaeum</taxon>
    </lineage>
</organism>
<keyword evidence="2" id="KW-1185">Reference proteome</keyword>
<dbReference type="OrthoDB" id="66145at2157"/>
<dbReference type="Proteomes" id="UP000014065">
    <property type="component" value="Unassembled WGS sequence"/>
</dbReference>
<dbReference type="EMBL" id="AHJG01000193">
    <property type="protein sequence ID" value="EPA05317.1"/>
    <property type="molecule type" value="Genomic_DNA"/>
</dbReference>
<dbReference type="Gene3D" id="3.40.50.150">
    <property type="entry name" value="Vaccinia Virus protein VP39"/>
    <property type="match status" value="1"/>
</dbReference>
<dbReference type="InterPro" id="IPR029063">
    <property type="entry name" value="SAM-dependent_MTases_sf"/>
</dbReference>
<gene>
    <name evidence="1" type="ORF">BG20_I0122</name>
</gene>
<dbReference type="PANTHER" id="PTHR43861:SF6">
    <property type="entry name" value="METHYLTRANSFERASE TYPE 11"/>
    <property type="match status" value="1"/>
</dbReference>
<sequence length="294" mass="34341">MVESCCLCKYKNLKVISNFVRDSPIHKIVKCLNCNHIQLSPFPKSISDEIYYNNDQPTENIKFSFSIKNIENRSSVDLTRRINLIKKITPKNGRILEIGSGHGFLLKKLQELKFSVTGIEVSKDRRIISKKVAPNVQVLDMDVNGNIPKISNLDSIVMFHVLEHIVDPIIFLKKARKLLSKNGKIIVEVPNINDLQLDQNEYYRNWYWQRAHLHYFSPNILKNIFLRSGMKNMKIIAVQRYSLENMFNWSLLKKPQIQSPSFQINKNYAWLEDYYKSYLSKKFISDTILVVGTK</sequence>
<dbReference type="RefSeq" id="WP_010192566.1">
    <property type="nucleotide sequence ID" value="NZ_AHJG01000193.1"/>
</dbReference>
<accession>S2EL05</accession>
<evidence type="ECO:0000313" key="1">
    <source>
        <dbReference type="EMBL" id="EPA05317.1"/>
    </source>
</evidence>
<keyword evidence="1" id="KW-0489">Methyltransferase</keyword>